<reference evidence="1" key="1">
    <citation type="journal article" date="2012" name="Nat. Biotechnol.">
        <title>Reference genome sequence of the model plant Setaria.</title>
        <authorList>
            <person name="Bennetzen J.L."/>
            <person name="Schmutz J."/>
            <person name="Wang H."/>
            <person name="Percifield R."/>
            <person name="Hawkins J."/>
            <person name="Pontaroli A.C."/>
            <person name="Estep M."/>
            <person name="Feng L."/>
            <person name="Vaughn J.N."/>
            <person name="Grimwood J."/>
            <person name="Jenkins J."/>
            <person name="Barry K."/>
            <person name="Lindquist E."/>
            <person name="Hellsten U."/>
            <person name="Deshpande S."/>
            <person name="Wang X."/>
            <person name="Wu X."/>
            <person name="Mitros T."/>
            <person name="Triplett J."/>
            <person name="Yang X."/>
            <person name="Ye C.Y."/>
            <person name="Mauro-Herrera M."/>
            <person name="Wang L."/>
            <person name="Li P."/>
            <person name="Sharma M."/>
            <person name="Sharma R."/>
            <person name="Ronald P.C."/>
            <person name="Panaud O."/>
            <person name="Kellogg E.A."/>
            <person name="Brutnell T.P."/>
            <person name="Doust A.N."/>
            <person name="Tuskan G.A."/>
            <person name="Rokhsar D."/>
            <person name="Devos K.M."/>
        </authorList>
    </citation>
    <scope>NUCLEOTIDE SEQUENCE [LARGE SCALE GENOMIC DNA]</scope>
    <source>
        <strain evidence="1">Yugu1</strain>
    </source>
</reference>
<dbReference type="AlphaFoldDB" id="A0A368SSM9"/>
<proteinExistence type="predicted"/>
<name>A0A368SSM9_SETIT</name>
<organism evidence="1">
    <name type="scientific">Setaria italica</name>
    <name type="common">Foxtail millet</name>
    <name type="synonym">Panicum italicum</name>
    <dbReference type="NCBI Taxonomy" id="4555"/>
    <lineage>
        <taxon>Eukaryota</taxon>
        <taxon>Viridiplantae</taxon>
        <taxon>Streptophyta</taxon>
        <taxon>Embryophyta</taxon>
        <taxon>Tracheophyta</taxon>
        <taxon>Spermatophyta</taxon>
        <taxon>Magnoliopsida</taxon>
        <taxon>Liliopsida</taxon>
        <taxon>Poales</taxon>
        <taxon>Poaceae</taxon>
        <taxon>PACMAD clade</taxon>
        <taxon>Panicoideae</taxon>
        <taxon>Panicodae</taxon>
        <taxon>Paniceae</taxon>
        <taxon>Cenchrinae</taxon>
        <taxon>Setaria</taxon>
    </lineage>
</organism>
<reference evidence="1" key="2">
    <citation type="submission" date="2015-07" db="EMBL/GenBank/DDBJ databases">
        <authorList>
            <person name="Noorani M."/>
        </authorList>
    </citation>
    <scope>NUCLEOTIDE SEQUENCE</scope>
    <source>
        <strain evidence="1">Yugu1</strain>
    </source>
</reference>
<gene>
    <name evidence="1" type="ORF">SETIT_9G399000v2</name>
</gene>
<dbReference type="EMBL" id="CM003536">
    <property type="protein sequence ID" value="RCV44740.1"/>
    <property type="molecule type" value="Genomic_DNA"/>
</dbReference>
<protein>
    <submittedName>
        <fullName evidence="1">Uncharacterized protein</fullName>
    </submittedName>
</protein>
<sequence>MRPPLPFSLPVPGTPVAAAPTLPPPRPAWSSLLPPVARAPLQVMSCLLFRRARVLRLMGLLKLRLTCNGRASVDGLAQAPEHLSFSRLSLAGHARAPIDLFHLLNTMHINTSFLSQTSNALGIFILFRHMDVSGERLSVALRKWRPSPTGS</sequence>
<evidence type="ECO:0000313" key="1">
    <source>
        <dbReference type="EMBL" id="RCV44740.1"/>
    </source>
</evidence>
<accession>A0A368SSM9</accession>